<dbReference type="PANTHER" id="PTHR12302:SF3">
    <property type="entry name" value="SERINE_THREONINE-PROTEIN KINASE 31"/>
    <property type="match status" value="1"/>
</dbReference>
<evidence type="ECO:0000256" key="1">
    <source>
        <dbReference type="ARBA" id="ARBA00022722"/>
    </source>
</evidence>
<reference evidence="6 7" key="1">
    <citation type="submission" date="2013-08" db="EMBL/GenBank/DDBJ databases">
        <title>The genome sequence of Skermanella stibiiresistens.</title>
        <authorList>
            <person name="Zhu W."/>
            <person name="Wang G."/>
        </authorList>
    </citation>
    <scope>NUCLEOTIDE SEQUENCE [LARGE SCALE GENOMIC DNA]</scope>
    <source>
        <strain evidence="6 7">SB22</strain>
    </source>
</reference>
<dbReference type="PANTHER" id="PTHR12302">
    <property type="entry name" value="EBNA2 BINDING PROTEIN P100"/>
    <property type="match status" value="1"/>
</dbReference>
<feature type="domain" description="TNase-like" evidence="5">
    <location>
        <begin position="40"/>
        <end position="171"/>
    </location>
</feature>
<dbReference type="Proteomes" id="UP000019486">
    <property type="component" value="Unassembled WGS sequence"/>
</dbReference>
<dbReference type="GO" id="GO:0016787">
    <property type="term" value="F:hydrolase activity"/>
    <property type="evidence" value="ECO:0007669"/>
    <property type="project" value="UniProtKB-KW"/>
</dbReference>
<dbReference type="InterPro" id="IPR035437">
    <property type="entry name" value="SNase_OB-fold_sf"/>
</dbReference>
<dbReference type="SUPFAM" id="SSF50199">
    <property type="entry name" value="Staphylococcal nuclease"/>
    <property type="match status" value="1"/>
</dbReference>
<keyword evidence="2" id="KW-0255">Endonuclease</keyword>
<dbReference type="PROSITE" id="PS50830">
    <property type="entry name" value="TNASE_3"/>
    <property type="match status" value="1"/>
</dbReference>
<dbReference type="STRING" id="1385369.N825_11710"/>
<keyword evidence="7" id="KW-1185">Reference proteome</keyword>
<dbReference type="EMBL" id="AVFL01000027">
    <property type="protein sequence ID" value="EWY37344.1"/>
    <property type="molecule type" value="Genomic_DNA"/>
</dbReference>
<evidence type="ECO:0000313" key="6">
    <source>
        <dbReference type="EMBL" id="EWY37344.1"/>
    </source>
</evidence>
<evidence type="ECO:0000259" key="5">
    <source>
        <dbReference type="PROSITE" id="PS50830"/>
    </source>
</evidence>
<dbReference type="AlphaFoldDB" id="W9GU82"/>
<keyword evidence="3" id="KW-0378">Hydrolase</keyword>
<evidence type="ECO:0000256" key="2">
    <source>
        <dbReference type="ARBA" id="ARBA00022759"/>
    </source>
</evidence>
<name>W9GU82_9PROT</name>
<keyword evidence="1" id="KW-0540">Nuclease</keyword>
<evidence type="ECO:0000313" key="7">
    <source>
        <dbReference type="Proteomes" id="UP000019486"/>
    </source>
</evidence>
<evidence type="ECO:0000256" key="4">
    <source>
        <dbReference type="SAM" id="SignalP"/>
    </source>
</evidence>
<dbReference type="Pfam" id="PF00565">
    <property type="entry name" value="SNase"/>
    <property type="match status" value="1"/>
</dbReference>
<dbReference type="SMART" id="SM00318">
    <property type="entry name" value="SNc"/>
    <property type="match status" value="1"/>
</dbReference>
<proteinExistence type="predicted"/>
<protein>
    <submittedName>
        <fullName evidence="6">Nuclease</fullName>
    </submittedName>
</protein>
<dbReference type="Gene3D" id="2.40.50.90">
    <property type="match status" value="1"/>
</dbReference>
<evidence type="ECO:0000256" key="3">
    <source>
        <dbReference type="ARBA" id="ARBA00022801"/>
    </source>
</evidence>
<keyword evidence="4" id="KW-0732">Signal</keyword>
<dbReference type="InterPro" id="IPR016071">
    <property type="entry name" value="Staphylococal_nuclease_OB-fold"/>
</dbReference>
<feature type="chain" id="PRO_5004920591" evidence="4">
    <location>
        <begin position="24"/>
        <end position="271"/>
    </location>
</feature>
<feature type="signal peptide" evidence="4">
    <location>
        <begin position="1"/>
        <end position="23"/>
    </location>
</feature>
<accession>W9GU82</accession>
<organism evidence="6 7">
    <name type="scientific">Skermanella stibiiresistens SB22</name>
    <dbReference type="NCBI Taxonomy" id="1385369"/>
    <lineage>
        <taxon>Bacteria</taxon>
        <taxon>Pseudomonadati</taxon>
        <taxon>Pseudomonadota</taxon>
        <taxon>Alphaproteobacteria</taxon>
        <taxon>Rhodospirillales</taxon>
        <taxon>Azospirillaceae</taxon>
        <taxon>Skermanella</taxon>
    </lineage>
</organism>
<sequence length="271" mass="29675">MVKAGLATLMALLLLAWITPAMAQSSRDTGKAGVGTGLVKGETAKVVEVIDGDTVTLDSGVEVRLVGIQAPKLPLNRPNFKEWPLAREAKEELEKLVLGQRVTLWYGGARGDRHGRTLAHLKTDDGTWAQGEMLGRGLARVYTFPDNRAAADELLDREASARKAKFGIWALGYYKVQDADGKVGPPDTYQLVEGTVTKVANVRGRVFLNFGTDYRKDFTATISPRDVRVFTSSGLDPAALNGKRVRLRGWLYDRNGPAMDVTHPEQVELLE</sequence>
<dbReference type="GO" id="GO:0004519">
    <property type="term" value="F:endonuclease activity"/>
    <property type="evidence" value="ECO:0007669"/>
    <property type="project" value="UniProtKB-KW"/>
</dbReference>
<comment type="caution">
    <text evidence="6">The sequence shown here is derived from an EMBL/GenBank/DDBJ whole genome shotgun (WGS) entry which is preliminary data.</text>
</comment>
<gene>
    <name evidence="6" type="ORF">N825_11710</name>
</gene>